<dbReference type="EMBL" id="NIRI02000076">
    <property type="protein sequence ID" value="KAG5442308.1"/>
    <property type="molecule type" value="Genomic_DNA"/>
</dbReference>
<gene>
    <name evidence="2" type="ORF">CSKR_109876</name>
</gene>
<organism evidence="2 3">
    <name type="scientific">Clonorchis sinensis</name>
    <name type="common">Chinese liver fluke</name>
    <dbReference type="NCBI Taxonomy" id="79923"/>
    <lineage>
        <taxon>Eukaryota</taxon>
        <taxon>Metazoa</taxon>
        <taxon>Spiralia</taxon>
        <taxon>Lophotrochozoa</taxon>
        <taxon>Platyhelminthes</taxon>
        <taxon>Trematoda</taxon>
        <taxon>Digenea</taxon>
        <taxon>Opisthorchiida</taxon>
        <taxon>Opisthorchiata</taxon>
        <taxon>Opisthorchiidae</taxon>
        <taxon>Clonorchis</taxon>
    </lineage>
</organism>
<accession>A0A3R7ERZ4</accession>
<evidence type="ECO:0000256" key="1">
    <source>
        <dbReference type="SAM" id="MobiDB-lite"/>
    </source>
</evidence>
<proteinExistence type="predicted"/>
<evidence type="ECO:0000313" key="3">
    <source>
        <dbReference type="Proteomes" id="UP000286415"/>
    </source>
</evidence>
<sequence>MKTLRQLMTGCELLVRTHQVHARPNFAFYLNPNCTKFDLYTHLHDNFAFTGDFTEFQPKIPSLSCFSSQMHSGSRQTSSGSGGRRHSRICKSKVKLQSCASVARHPLERLSIRRTRLIQSDCEGEMAQLVRTRIYGPDGPWFEADLCLGLATWQYLNPRASFGLHGSWKPKGCYNGSAVRARIYWPKVRGSNPTSASRHLLSRLGQPGSISALVFSLGGMAARRRKGDTAKQCECDYPERRMNGVMSLSLRANQPLVAKMLWVQNSEFLMILHMSETAVQCFSASHRLGNLAVPQPSCFLRVTCELDTKRIFQLNNRLPTTGFACLADHQIGQVHRFSKSPSFHQTYVLLEHKLQQLSEIHSFANKFGFPRDLAGTQLNFSFVMFLGNRMCCTRPPHVATQYTTRKVAEKSSTAHDRFRPSWGSSGGHSPRVSVKLMFYLNTNCTKLAKYTHLQTNLILTGDSPGTQLSLSFVKFLYQNQICLQLSISRQIFPTFYSLEHT</sequence>
<comment type="caution">
    <text evidence="2">The sequence shown here is derived from an EMBL/GenBank/DDBJ whole genome shotgun (WGS) entry which is preliminary data.</text>
</comment>
<name>A0A3R7ERZ4_CLOSI</name>
<dbReference type="AlphaFoldDB" id="A0A3R7ERZ4"/>
<dbReference type="Proteomes" id="UP000286415">
    <property type="component" value="Unassembled WGS sequence"/>
</dbReference>
<reference evidence="2 3" key="2">
    <citation type="journal article" date="2021" name="Genomics">
        <title>High-quality reference genome for Clonorchis sinensis.</title>
        <authorList>
            <person name="Young N.D."/>
            <person name="Stroehlein A.J."/>
            <person name="Kinkar L."/>
            <person name="Wang T."/>
            <person name="Sohn W.M."/>
            <person name="Chang B.C.H."/>
            <person name="Kaur P."/>
            <person name="Weisz D."/>
            <person name="Dudchenko O."/>
            <person name="Aiden E.L."/>
            <person name="Korhonen P.K."/>
            <person name="Gasser R.B."/>
        </authorList>
    </citation>
    <scope>NUCLEOTIDE SEQUENCE [LARGE SCALE GENOMIC DNA]</scope>
    <source>
        <strain evidence="2">Cs-k2</strain>
    </source>
</reference>
<keyword evidence="3" id="KW-1185">Reference proteome</keyword>
<protein>
    <submittedName>
        <fullName evidence="2">Uncharacterized protein</fullName>
    </submittedName>
</protein>
<reference evidence="2 3" key="1">
    <citation type="journal article" date="2018" name="Biotechnol. Adv.">
        <title>Improved genomic resources and new bioinformatic workflow for the carcinogenic parasite Clonorchis sinensis: Biotechnological implications.</title>
        <authorList>
            <person name="Wang D."/>
            <person name="Korhonen P.K."/>
            <person name="Gasser R.B."/>
            <person name="Young N.D."/>
        </authorList>
    </citation>
    <scope>NUCLEOTIDE SEQUENCE [LARGE SCALE GENOMIC DNA]</scope>
    <source>
        <strain evidence="2">Cs-k2</strain>
    </source>
</reference>
<feature type="region of interest" description="Disordered" evidence="1">
    <location>
        <begin position="67"/>
        <end position="86"/>
    </location>
</feature>
<dbReference type="InParanoid" id="A0A3R7ERZ4"/>
<evidence type="ECO:0000313" key="2">
    <source>
        <dbReference type="EMBL" id="KAG5442308.1"/>
    </source>
</evidence>